<accession>M2QSQ9</accession>
<dbReference type="HOGENOM" id="CLU_027726_0_0_1"/>
<feature type="region of interest" description="Disordered" evidence="1">
    <location>
        <begin position="249"/>
        <end position="282"/>
    </location>
</feature>
<dbReference type="EMBL" id="KB445793">
    <property type="protein sequence ID" value="EMD40068.1"/>
    <property type="molecule type" value="Genomic_DNA"/>
</dbReference>
<dbReference type="AlphaFoldDB" id="M2QSQ9"/>
<feature type="region of interest" description="Disordered" evidence="1">
    <location>
        <begin position="79"/>
        <end position="160"/>
    </location>
</feature>
<protein>
    <submittedName>
        <fullName evidence="2">Uncharacterized protein</fullName>
    </submittedName>
</protein>
<dbReference type="Proteomes" id="UP000016930">
    <property type="component" value="Unassembled WGS sequence"/>
</dbReference>
<organism evidence="2 3">
    <name type="scientific">Ceriporiopsis subvermispora (strain B)</name>
    <name type="common">White-rot fungus</name>
    <name type="synonym">Gelatoporia subvermispora</name>
    <dbReference type="NCBI Taxonomy" id="914234"/>
    <lineage>
        <taxon>Eukaryota</taxon>
        <taxon>Fungi</taxon>
        <taxon>Dikarya</taxon>
        <taxon>Basidiomycota</taxon>
        <taxon>Agaricomycotina</taxon>
        <taxon>Agaricomycetes</taxon>
        <taxon>Polyporales</taxon>
        <taxon>Gelatoporiaceae</taxon>
        <taxon>Gelatoporia</taxon>
    </lineage>
</organism>
<sequence>MHERLPIPSNIRESRDFSSKVDAMKIFLGVLGNDVIQADVGLSDIDPRRLASGERDEVVLIGEILCWLGMTKGILSEDEARDVATPQPARHPQTRRASGRSSAASPSTHSTITSTNNTRMSIIHQAAGSVDTSATSVVSRPPSPLPRLGLDELTESQSSLSPIAHPVRRRPRCIHEVQEPSFFGDPNQSVHDSRHLASETYSYCDCSTDIGEPSAASTPRRSVRYTGWIEHAKDDEEIRAFETSRRSLSRSGSRGIARRLFTEPATSTPNRKGTGSPSIVTRHNSASEYRLALLNERAKLLEELADLKTVSKSQD</sequence>
<feature type="compositionally biased region" description="Low complexity" evidence="1">
    <location>
        <begin position="249"/>
        <end position="259"/>
    </location>
</feature>
<evidence type="ECO:0000256" key="1">
    <source>
        <dbReference type="SAM" id="MobiDB-lite"/>
    </source>
</evidence>
<keyword evidence="3" id="KW-1185">Reference proteome</keyword>
<proteinExistence type="predicted"/>
<evidence type="ECO:0000313" key="2">
    <source>
        <dbReference type="EMBL" id="EMD40068.1"/>
    </source>
</evidence>
<evidence type="ECO:0000313" key="3">
    <source>
        <dbReference type="Proteomes" id="UP000016930"/>
    </source>
</evidence>
<feature type="compositionally biased region" description="Polar residues" evidence="1">
    <location>
        <begin position="264"/>
        <end position="282"/>
    </location>
</feature>
<gene>
    <name evidence="2" type="ORF">CERSUDRAFT_112281</name>
</gene>
<reference evidence="2 3" key="1">
    <citation type="journal article" date="2012" name="Proc. Natl. Acad. Sci. U.S.A.">
        <title>Comparative genomics of Ceriporiopsis subvermispora and Phanerochaete chrysosporium provide insight into selective ligninolysis.</title>
        <authorList>
            <person name="Fernandez-Fueyo E."/>
            <person name="Ruiz-Duenas F.J."/>
            <person name="Ferreira P."/>
            <person name="Floudas D."/>
            <person name="Hibbett D.S."/>
            <person name="Canessa P."/>
            <person name="Larrondo L.F."/>
            <person name="James T.Y."/>
            <person name="Seelenfreund D."/>
            <person name="Lobos S."/>
            <person name="Polanco R."/>
            <person name="Tello M."/>
            <person name="Honda Y."/>
            <person name="Watanabe T."/>
            <person name="Watanabe T."/>
            <person name="Ryu J.S."/>
            <person name="Kubicek C.P."/>
            <person name="Schmoll M."/>
            <person name="Gaskell J."/>
            <person name="Hammel K.E."/>
            <person name="St John F.J."/>
            <person name="Vanden Wymelenberg A."/>
            <person name="Sabat G."/>
            <person name="Splinter BonDurant S."/>
            <person name="Syed K."/>
            <person name="Yadav J.S."/>
            <person name="Doddapaneni H."/>
            <person name="Subramanian V."/>
            <person name="Lavin J.L."/>
            <person name="Oguiza J.A."/>
            <person name="Perez G."/>
            <person name="Pisabarro A.G."/>
            <person name="Ramirez L."/>
            <person name="Santoyo F."/>
            <person name="Master E."/>
            <person name="Coutinho P.M."/>
            <person name="Henrissat B."/>
            <person name="Lombard V."/>
            <person name="Magnuson J.K."/>
            <person name="Kuees U."/>
            <person name="Hori C."/>
            <person name="Igarashi K."/>
            <person name="Samejima M."/>
            <person name="Held B.W."/>
            <person name="Barry K.W."/>
            <person name="LaButti K.M."/>
            <person name="Lapidus A."/>
            <person name="Lindquist E.A."/>
            <person name="Lucas S.M."/>
            <person name="Riley R."/>
            <person name="Salamov A.A."/>
            <person name="Hoffmeister D."/>
            <person name="Schwenk D."/>
            <person name="Hadar Y."/>
            <person name="Yarden O."/>
            <person name="de Vries R.P."/>
            <person name="Wiebenga A."/>
            <person name="Stenlid J."/>
            <person name="Eastwood D."/>
            <person name="Grigoriev I.V."/>
            <person name="Berka R.M."/>
            <person name="Blanchette R.A."/>
            <person name="Kersten P."/>
            <person name="Martinez A.T."/>
            <person name="Vicuna R."/>
            <person name="Cullen D."/>
        </authorList>
    </citation>
    <scope>NUCLEOTIDE SEQUENCE [LARGE SCALE GENOMIC DNA]</scope>
    <source>
        <strain evidence="2 3">B</strain>
    </source>
</reference>
<dbReference type="OrthoDB" id="2596754at2759"/>
<name>M2QSQ9_CERS8</name>
<feature type="compositionally biased region" description="Low complexity" evidence="1">
    <location>
        <begin position="99"/>
        <end position="115"/>
    </location>
</feature>